<keyword evidence="3" id="KW-1185">Reference proteome</keyword>
<dbReference type="EMBL" id="SMKU01000448">
    <property type="protein sequence ID" value="TDD64266.1"/>
    <property type="molecule type" value="Genomic_DNA"/>
</dbReference>
<evidence type="ECO:0000313" key="2">
    <source>
        <dbReference type="EMBL" id="TDD64266.1"/>
    </source>
</evidence>
<gene>
    <name evidence="2" type="ORF">E1298_42565</name>
</gene>
<dbReference type="OrthoDB" id="3206999at2"/>
<name>A0A4R5A0M8_9ACTN</name>
<dbReference type="Proteomes" id="UP000294513">
    <property type="component" value="Unassembled WGS sequence"/>
</dbReference>
<feature type="domain" description="CHAT" evidence="1">
    <location>
        <begin position="111"/>
        <end position="401"/>
    </location>
</feature>
<evidence type="ECO:0000259" key="1">
    <source>
        <dbReference type="Pfam" id="PF12770"/>
    </source>
</evidence>
<organism evidence="2 3">
    <name type="scientific">Actinomadura rubrisoli</name>
    <dbReference type="NCBI Taxonomy" id="2530368"/>
    <lineage>
        <taxon>Bacteria</taxon>
        <taxon>Bacillati</taxon>
        <taxon>Actinomycetota</taxon>
        <taxon>Actinomycetes</taxon>
        <taxon>Streptosporangiales</taxon>
        <taxon>Thermomonosporaceae</taxon>
        <taxon>Actinomadura</taxon>
    </lineage>
</organism>
<protein>
    <submittedName>
        <fullName evidence="2">CHAT domain-containing protein</fullName>
    </submittedName>
</protein>
<dbReference type="Pfam" id="PF12770">
    <property type="entry name" value="CHAT"/>
    <property type="match status" value="1"/>
</dbReference>
<dbReference type="AlphaFoldDB" id="A0A4R5A0M8"/>
<sequence length="402" mass="43323">MRGAASAVWDALLDRIRARPGLAGFLAPPSVDGLRRQAEAGPIVMVTTDRHRCDALIVTADPDRPVRHVPLPGLTQDAVYEQGDRLLAARRASASLDASELRRAESVLHDVLGWLWDAAAEPILAALGHTTVPGPDDAWPRVWWCPIGVMAYLPLHAAGHHHDIATDAAPRTVMDRVVSSYTPTVHALAYARRAPVPSGTDGRPALIVAMPRTPGEPPLRGADDEARRLRRLLGDATVLRKRHATHQAVLSALPKHSVAHFACHGATDWRDPGASRLLLHDHATRPLTVAEISRLRLGGADLAYLSACGTADTHPRLVDEAVHVTAAFQLAGFRATVGTLWRISDQVATRVAEDVYTELTDAGTRAPDTARTALGLHHAVRRVRADLLDAPTLWASLIHTGV</sequence>
<evidence type="ECO:0000313" key="3">
    <source>
        <dbReference type="Proteomes" id="UP000294513"/>
    </source>
</evidence>
<dbReference type="InterPro" id="IPR024983">
    <property type="entry name" value="CHAT_dom"/>
</dbReference>
<reference evidence="2 3" key="1">
    <citation type="submission" date="2019-03" db="EMBL/GenBank/DDBJ databases">
        <title>Draft genome sequences of novel Actinobacteria.</title>
        <authorList>
            <person name="Sahin N."/>
            <person name="Ay H."/>
            <person name="Saygin H."/>
        </authorList>
    </citation>
    <scope>NUCLEOTIDE SEQUENCE [LARGE SCALE GENOMIC DNA]</scope>
    <source>
        <strain evidence="2 3">H3C3</strain>
    </source>
</reference>
<comment type="caution">
    <text evidence="2">The sequence shown here is derived from an EMBL/GenBank/DDBJ whole genome shotgun (WGS) entry which is preliminary data.</text>
</comment>
<proteinExistence type="predicted"/>
<accession>A0A4R5A0M8</accession>